<dbReference type="Gene3D" id="2.60.120.650">
    <property type="entry name" value="Cupin"/>
    <property type="match status" value="1"/>
</dbReference>
<dbReference type="SUPFAM" id="SSF51197">
    <property type="entry name" value="Clavaminate synthase-like"/>
    <property type="match status" value="1"/>
</dbReference>
<name>A0A8E2JL44_9PEZI</name>
<dbReference type="OrthoDB" id="263283at2759"/>
<dbReference type="InterPro" id="IPR003347">
    <property type="entry name" value="JmjC_dom"/>
</dbReference>
<keyword evidence="4" id="KW-1185">Reference proteome</keyword>
<dbReference type="Proteomes" id="UP000250266">
    <property type="component" value="Unassembled WGS sequence"/>
</dbReference>
<dbReference type="InterPro" id="IPR041667">
    <property type="entry name" value="Cupin_8"/>
</dbReference>
<accession>A0A8E2JL44</accession>
<gene>
    <name evidence="3" type="ORF">K432DRAFT_270772</name>
</gene>
<evidence type="ECO:0000313" key="4">
    <source>
        <dbReference type="Proteomes" id="UP000250266"/>
    </source>
</evidence>
<reference evidence="3 4" key="1">
    <citation type="journal article" date="2016" name="Nat. Commun.">
        <title>Ectomycorrhizal ecology is imprinted in the genome of the dominant symbiotic fungus Cenococcum geophilum.</title>
        <authorList>
            <consortium name="DOE Joint Genome Institute"/>
            <person name="Peter M."/>
            <person name="Kohler A."/>
            <person name="Ohm R.A."/>
            <person name="Kuo A."/>
            <person name="Krutzmann J."/>
            <person name="Morin E."/>
            <person name="Arend M."/>
            <person name="Barry K.W."/>
            <person name="Binder M."/>
            <person name="Choi C."/>
            <person name="Clum A."/>
            <person name="Copeland A."/>
            <person name="Grisel N."/>
            <person name="Haridas S."/>
            <person name="Kipfer T."/>
            <person name="LaButti K."/>
            <person name="Lindquist E."/>
            <person name="Lipzen A."/>
            <person name="Maire R."/>
            <person name="Meier B."/>
            <person name="Mihaltcheva S."/>
            <person name="Molinier V."/>
            <person name="Murat C."/>
            <person name="Poggeler S."/>
            <person name="Quandt C.A."/>
            <person name="Sperisen C."/>
            <person name="Tritt A."/>
            <person name="Tisserant E."/>
            <person name="Crous P.W."/>
            <person name="Henrissat B."/>
            <person name="Nehls U."/>
            <person name="Egli S."/>
            <person name="Spatafora J.W."/>
            <person name="Grigoriev I.V."/>
            <person name="Martin F.M."/>
        </authorList>
    </citation>
    <scope>NUCLEOTIDE SEQUENCE [LARGE SCALE GENOMIC DNA]</scope>
    <source>
        <strain evidence="3 4">CBS 459.81</strain>
    </source>
</reference>
<dbReference type="PANTHER" id="PTHR12461:SF105">
    <property type="entry name" value="HYPOXIA-INDUCIBLE FACTOR 1-ALPHA INHIBITOR"/>
    <property type="match status" value="1"/>
</dbReference>
<dbReference type="AlphaFoldDB" id="A0A8E2JL44"/>
<feature type="domain" description="JmjC" evidence="2">
    <location>
        <begin position="118"/>
        <end position="276"/>
    </location>
</feature>
<organism evidence="3 4">
    <name type="scientific">Lepidopterella palustris CBS 459.81</name>
    <dbReference type="NCBI Taxonomy" id="1314670"/>
    <lineage>
        <taxon>Eukaryota</taxon>
        <taxon>Fungi</taxon>
        <taxon>Dikarya</taxon>
        <taxon>Ascomycota</taxon>
        <taxon>Pezizomycotina</taxon>
        <taxon>Dothideomycetes</taxon>
        <taxon>Pleosporomycetidae</taxon>
        <taxon>Mytilinidiales</taxon>
        <taxon>Argynnaceae</taxon>
        <taxon>Lepidopterella</taxon>
    </lineage>
</organism>
<feature type="non-terminal residue" evidence="3">
    <location>
        <position position="276"/>
    </location>
</feature>
<protein>
    <submittedName>
        <fullName evidence="3">Clavaminate synthase-like protein</fullName>
    </submittedName>
</protein>
<feature type="compositionally biased region" description="Low complexity" evidence="1">
    <location>
        <begin position="77"/>
        <end position="92"/>
    </location>
</feature>
<proteinExistence type="predicted"/>
<dbReference type="Pfam" id="PF13621">
    <property type="entry name" value="Cupin_8"/>
    <property type="match status" value="1"/>
</dbReference>
<sequence>SYSTNNRFHPVETLHSLTTETFRNSHFTPGTPVLIRKHFLSIPAISKWFNRTPDKPNFYNLNTTYLDPFASTIVPLELTRPSPPSTSSAEEPQQNESFERFDAPLALFLSFASISQPPTTRLYLAQCFLDALPSDLQSDLPTPELVLQAGRGDIYATSLWLGRPPTRTPLHRDPNPNLFVQLAGRKVVRLMEPSVGRAVYERVRGRVGHANMRGEEMMAGEEMKGLEAAVWGNGMEENGWEAELESGDGLFIPMGWWHSVRGIGDGVTGSVNWWFR</sequence>
<evidence type="ECO:0000256" key="1">
    <source>
        <dbReference type="SAM" id="MobiDB-lite"/>
    </source>
</evidence>
<dbReference type="PROSITE" id="PS51184">
    <property type="entry name" value="JMJC"/>
    <property type="match status" value="1"/>
</dbReference>
<feature type="non-terminal residue" evidence="3">
    <location>
        <position position="1"/>
    </location>
</feature>
<evidence type="ECO:0000313" key="3">
    <source>
        <dbReference type="EMBL" id="OCK86402.1"/>
    </source>
</evidence>
<dbReference type="EMBL" id="KV744805">
    <property type="protein sequence ID" value="OCK86402.1"/>
    <property type="molecule type" value="Genomic_DNA"/>
</dbReference>
<dbReference type="PANTHER" id="PTHR12461">
    <property type="entry name" value="HYPOXIA-INDUCIBLE FACTOR 1 ALPHA INHIBITOR-RELATED"/>
    <property type="match status" value="1"/>
</dbReference>
<feature type="region of interest" description="Disordered" evidence="1">
    <location>
        <begin position="77"/>
        <end position="96"/>
    </location>
</feature>
<evidence type="ECO:0000259" key="2">
    <source>
        <dbReference type="PROSITE" id="PS51184"/>
    </source>
</evidence>